<accession>A0A0P0C4U3</accession>
<evidence type="ECO:0000313" key="1">
    <source>
        <dbReference type="EMBL" id="ALJ00196.1"/>
    </source>
</evidence>
<reference evidence="1 2" key="1">
    <citation type="submission" date="2015-08" db="EMBL/GenBank/DDBJ databases">
        <title>Complete genome sequence of Rufibacter tibetensis strain 1351t, a radiation-resistant bacterium from tibet plateau.</title>
        <authorList>
            <person name="Dai J."/>
        </authorList>
    </citation>
    <scope>NUCLEOTIDE SEQUENCE [LARGE SCALE GENOMIC DNA]</scope>
    <source>
        <strain evidence="1 2">1351</strain>
    </source>
</reference>
<proteinExistence type="predicted"/>
<organism evidence="1 2">
    <name type="scientific">Rufibacter tibetensis</name>
    <dbReference type="NCBI Taxonomy" id="512763"/>
    <lineage>
        <taxon>Bacteria</taxon>
        <taxon>Pseudomonadati</taxon>
        <taxon>Bacteroidota</taxon>
        <taxon>Cytophagia</taxon>
        <taxon>Cytophagales</taxon>
        <taxon>Hymenobacteraceae</taxon>
        <taxon>Rufibacter</taxon>
    </lineage>
</organism>
<dbReference type="AlphaFoldDB" id="A0A0P0C4U3"/>
<gene>
    <name evidence="1" type="ORF">DC20_16020</name>
</gene>
<name>A0A0P0C4U3_9BACT</name>
<dbReference type="PATRIC" id="fig|512763.3.peg.3524"/>
<dbReference type="EMBL" id="CP012643">
    <property type="protein sequence ID" value="ALJ00196.1"/>
    <property type="molecule type" value="Genomic_DNA"/>
</dbReference>
<sequence length="90" mass="10235">MGNEKNINRWLLLVLRQLDAGSLYGTATLWLAFARYAEVFPPYPHAWPSGKYGWPNDPVRSGFKAFAVHRYFFQYSGSNGIAVKELPGRV</sequence>
<keyword evidence="2" id="KW-1185">Reference proteome</keyword>
<protein>
    <submittedName>
        <fullName evidence="1">Uncharacterized protein</fullName>
    </submittedName>
</protein>
<dbReference type="STRING" id="512763.DC20_16020"/>
<dbReference type="Proteomes" id="UP000061382">
    <property type="component" value="Chromosome"/>
</dbReference>
<evidence type="ECO:0000313" key="2">
    <source>
        <dbReference type="Proteomes" id="UP000061382"/>
    </source>
</evidence>
<dbReference type="KEGG" id="rti:DC20_16020"/>